<evidence type="ECO:0000256" key="12">
    <source>
        <dbReference type="ARBA" id="ARBA00022871"/>
    </source>
</evidence>
<evidence type="ECO:0000313" key="19">
    <source>
        <dbReference type="EMBL" id="CAH0109906.1"/>
    </source>
</evidence>
<evidence type="ECO:0000256" key="9">
    <source>
        <dbReference type="ARBA" id="ARBA00022801"/>
    </source>
</evidence>
<evidence type="ECO:0000256" key="5">
    <source>
        <dbReference type="ARBA" id="ARBA00022473"/>
    </source>
</evidence>
<dbReference type="SMART" id="SM00487">
    <property type="entry name" value="DEXDc"/>
    <property type="match status" value="1"/>
</dbReference>
<evidence type="ECO:0000259" key="18">
    <source>
        <dbReference type="PROSITE" id="PS51194"/>
    </source>
</evidence>
<evidence type="ECO:0000256" key="7">
    <source>
        <dbReference type="ARBA" id="ARBA00022741"/>
    </source>
</evidence>
<reference evidence="19" key="1">
    <citation type="submission" date="2021-11" db="EMBL/GenBank/DDBJ databases">
        <authorList>
            <person name="Schell T."/>
        </authorList>
    </citation>
    <scope>NUCLEOTIDE SEQUENCE</scope>
    <source>
        <strain evidence="19">M5</strain>
    </source>
</reference>
<dbReference type="GO" id="GO:0003723">
    <property type="term" value="F:RNA binding"/>
    <property type="evidence" value="ECO:0007669"/>
    <property type="project" value="TreeGrafter"/>
</dbReference>
<dbReference type="PANTHER" id="PTHR18934">
    <property type="entry name" value="ATP-DEPENDENT RNA HELICASE"/>
    <property type="match status" value="1"/>
</dbReference>
<evidence type="ECO:0000256" key="1">
    <source>
        <dbReference type="ARBA" id="ARBA00004496"/>
    </source>
</evidence>
<dbReference type="GO" id="GO:0007283">
    <property type="term" value="P:spermatogenesis"/>
    <property type="evidence" value="ECO:0007669"/>
    <property type="project" value="UniProtKB-KW"/>
</dbReference>
<dbReference type="InterPro" id="IPR035437">
    <property type="entry name" value="SNase_OB-fold_sf"/>
</dbReference>
<dbReference type="GO" id="GO:0005737">
    <property type="term" value="C:cytoplasm"/>
    <property type="evidence" value="ECO:0007669"/>
    <property type="project" value="UniProtKB-SubCell"/>
</dbReference>
<dbReference type="Gene3D" id="2.40.50.90">
    <property type="match status" value="1"/>
</dbReference>
<evidence type="ECO:0000256" key="10">
    <source>
        <dbReference type="ARBA" id="ARBA00022806"/>
    </source>
</evidence>
<dbReference type="GO" id="GO:0030154">
    <property type="term" value="P:cell differentiation"/>
    <property type="evidence" value="ECO:0007669"/>
    <property type="project" value="UniProtKB-KW"/>
</dbReference>
<evidence type="ECO:0000313" key="20">
    <source>
        <dbReference type="Proteomes" id="UP000789390"/>
    </source>
</evidence>
<evidence type="ECO:0000256" key="3">
    <source>
        <dbReference type="ARBA" id="ARBA00012552"/>
    </source>
</evidence>
<dbReference type="InterPro" id="IPR007502">
    <property type="entry name" value="Helicase-assoc_dom"/>
</dbReference>
<evidence type="ECO:0000256" key="11">
    <source>
        <dbReference type="ARBA" id="ARBA00022840"/>
    </source>
</evidence>
<dbReference type="InterPro" id="IPR014001">
    <property type="entry name" value="Helicase_ATP-bd"/>
</dbReference>
<keyword evidence="12" id="KW-0744">Spermatogenesis</keyword>
<dbReference type="Pfam" id="PF00271">
    <property type="entry name" value="Helicase_C"/>
    <property type="match status" value="1"/>
</dbReference>
<dbReference type="InterPro" id="IPR011545">
    <property type="entry name" value="DEAD/DEAH_box_helicase_dom"/>
</dbReference>
<keyword evidence="11" id="KW-0067">ATP-binding</keyword>
<dbReference type="InterPro" id="IPR002999">
    <property type="entry name" value="Tudor"/>
</dbReference>
<dbReference type="GO" id="GO:0016787">
    <property type="term" value="F:hydrolase activity"/>
    <property type="evidence" value="ECO:0007669"/>
    <property type="project" value="UniProtKB-KW"/>
</dbReference>
<comment type="catalytic activity">
    <reaction evidence="15">
        <text>ATP + H2O = ADP + phosphate + H(+)</text>
        <dbReference type="Rhea" id="RHEA:13065"/>
        <dbReference type="ChEBI" id="CHEBI:15377"/>
        <dbReference type="ChEBI" id="CHEBI:15378"/>
        <dbReference type="ChEBI" id="CHEBI:30616"/>
        <dbReference type="ChEBI" id="CHEBI:43474"/>
        <dbReference type="ChEBI" id="CHEBI:456216"/>
        <dbReference type="EC" id="3.6.4.13"/>
    </reaction>
</comment>
<dbReference type="SUPFAM" id="SSF52540">
    <property type="entry name" value="P-loop containing nucleoside triphosphate hydrolases"/>
    <property type="match status" value="1"/>
</dbReference>
<keyword evidence="8" id="KW-0221">Differentiation</keyword>
<dbReference type="Pfam" id="PF00270">
    <property type="entry name" value="DEAD"/>
    <property type="match status" value="1"/>
</dbReference>
<dbReference type="Gene3D" id="1.20.120.1080">
    <property type="match status" value="1"/>
</dbReference>
<evidence type="ECO:0000256" key="4">
    <source>
        <dbReference type="ARBA" id="ARBA00013352"/>
    </source>
</evidence>
<evidence type="ECO:0000256" key="2">
    <source>
        <dbReference type="ARBA" id="ARBA00008792"/>
    </source>
</evidence>
<protein>
    <recommendedName>
        <fullName evidence="4">Probable ATP-dependent RNA helicase spindle-E</fullName>
        <ecNumber evidence="3">3.6.4.13</ecNumber>
    </recommendedName>
</protein>
<comment type="caution">
    <text evidence="19">The sequence shown here is derived from an EMBL/GenBank/DDBJ whole genome shotgun (WGS) entry which is preliminary data.</text>
</comment>
<dbReference type="GO" id="GO:0005524">
    <property type="term" value="F:ATP binding"/>
    <property type="evidence" value="ECO:0007669"/>
    <property type="project" value="UniProtKB-KW"/>
</dbReference>
<dbReference type="SMART" id="SM00490">
    <property type="entry name" value="HELICc"/>
    <property type="match status" value="1"/>
</dbReference>
<feature type="region of interest" description="Disordered" evidence="16">
    <location>
        <begin position="1146"/>
        <end position="1167"/>
    </location>
</feature>
<comment type="similarity">
    <text evidence="2">Belongs to the DEAD box helicase family. DEAH subfamily.</text>
</comment>
<keyword evidence="13" id="KW-0943">RNA-mediated gene silencing</keyword>
<feature type="domain" description="Helicase ATP-binding" evidence="17">
    <location>
        <begin position="141"/>
        <end position="307"/>
    </location>
</feature>
<keyword evidence="5" id="KW-0217">Developmental protein</keyword>
<dbReference type="Gene3D" id="2.30.30.140">
    <property type="match status" value="1"/>
</dbReference>
<dbReference type="GO" id="GO:0031047">
    <property type="term" value="P:regulatory ncRNA-mediated gene silencing"/>
    <property type="evidence" value="ECO:0007669"/>
    <property type="project" value="UniProtKB-KW"/>
</dbReference>
<dbReference type="SMART" id="SM00847">
    <property type="entry name" value="HA2"/>
    <property type="match status" value="1"/>
</dbReference>
<dbReference type="GO" id="GO:0003724">
    <property type="term" value="F:RNA helicase activity"/>
    <property type="evidence" value="ECO:0007669"/>
    <property type="project" value="UniProtKB-EC"/>
</dbReference>
<dbReference type="GO" id="GO:0051321">
    <property type="term" value="P:meiotic cell cycle"/>
    <property type="evidence" value="ECO:0007669"/>
    <property type="project" value="UniProtKB-KW"/>
</dbReference>
<dbReference type="EC" id="3.6.4.13" evidence="3"/>
<proteinExistence type="inferred from homology"/>
<accession>A0A8J2RZK2</accession>
<dbReference type="CDD" id="cd18791">
    <property type="entry name" value="SF2_C_RHA"/>
    <property type="match status" value="1"/>
</dbReference>
<dbReference type="PROSITE" id="PS51192">
    <property type="entry name" value="HELICASE_ATP_BIND_1"/>
    <property type="match status" value="1"/>
</dbReference>
<dbReference type="Pfam" id="PF00567">
    <property type="entry name" value="TUDOR"/>
    <property type="match status" value="1"/>
</dbReference>
<dbReference type="EMBL" id="CAKKLH010000296">
    <property type="protein sequence ID" value="CAH0109906.1"/>
    <property type="molecule type" value="Genomic_DNA"/>
</dbReference>
<comment type="subcellular location">
    <subcellularLocation>
        <location evidence="1">Cytoplasm</location>
    </subcellularLocation>
</comment>
<keyword evidence="9" id="KW-0378">Hydrolase</keyword>
<evidence type="ECO:0000256" key="6">
    <source>
        <dbReference type="ARBA" id="ARBA00022490"/>
    </source>
</evidence>
<gene>
    <name evidence="19" type="ORF">DGAL_LOCUS13396</name>
</gene>
<dbReference type="PANTHER" id="PTHR18934:SF113">
    <property type="entry name" value="ATP-DEPENDENT RNA HELICASE TDRD9"/>
    <property type="match status" value="1"/>
</dbReference>
<dbReference type="InterPro" id="IPR027417">
    <property type="entry name" value="P-loop_NTPase"/>
</dbReference>
<dbReference type="Proteomes" id="UP000789390">
    <property type="component" value="Unassembled WGS sequence"/>
</dbReference>
<dbReference type="PROSITE" id="PS51194">
    <property type="entry name" value="HELICASE_CTER"/>
    <property type="match status" value="1"/>
</dbReference>
<evidence type="ECO:0000256" key="8">
    <source>
        <dbReference type="ARBA" id="ARBA00022782"/>
    </source>
</evidence>
<sequence>MSKNDPNIDMFDKMIYGERVDEIVEFAPGTSARRRRRSSPEAERQPYITEFNTEYVEQYLKEERQQELEAANLRQSFIECRLKDGASVNMLEDGSIICGGILNPLDLNGQQAKAVAFNENDFDPPADHTPLAIDKQRSAILDMLKRENVIIIKGFTGCGKTTQVPQFILDECCARKTTCNIVVTQPRRIAAINIAKRVCQERNLTLGTVVGYKVGMERQSSDSTLLTYVTTGYLLETLVAKKSLEGYTHIIVDEIHERDEETDLLLLVVRKFLRLSETPTKIILMSATADAEKFARYFKSPVVGNFPNENDRPYRNAPIIEVDSGEPHSVRVYYSEALQHLGFLPANTYSPRYSEPKINELQYKAVTGLISAFDKKLEINRYGRHPEYENISSVRCAVLIFLPGVAEIEKMYEALVEFDNNSVRKNYWYILPLHSRITIEEQSRVFQPISRLTPNCRHSRKIILSTNIAESSLTVPDITYIIDFCLMKQIVTDSETNFCSLKLEWAPKSSCTQRKGRVGRVTDGVVYRIIPEEFYHNSLRDDVIPEILRCPLEQAVLRTKLLDLGPPVKMLALIIDPPKRGNIFRTILTLKEIGALCATANGVVSPEDGDLSYLGLVISRLPMGVHLGKLVMLGYVFNILEECIIMSAGLSSKNIFTSLHGKKLQAYQVKMSWAEGSFSDPITILNAYQAYKNLERQDQLNRSGETKGMREKRWAQENFIELKALKEMDLLVKEIKFRLSSIGIEEFAGPNVRPHTDSQKALLLHVVLYGAFYPNYFTRDFSGQIDERESVKTLSGLDPFKTVYFKHFLRSDHTKAYVRQIKNNMSDIFDMLKEDTWNAKIKFESQKVFIQFYQEGNSFQHNRIPGRICLPVYLAIKMRRLRMNYELQLLENRDAKQYNSRVEESAKRLLNINDVESLLSNLSRRSEVPYVLQIPAPRLPELHENEILVIVCHVEKPNHFWCHRLDERSKRDSQHMMKFGGRHGSSLKMWDINVPLLKDNLVMGPFRVDNVVQYYRAKVLSPQQDVSDHVSLYFIDFGNASKAPIKDLRVVPDGLLHFPPLAIECYLTGTGPSLIKDPNGKWTKSAKEWFEERTIEQTLTAKVFSVVDGITSLDLKEADGSWENSISAQMLKLNFAVRVEESFLNKQDNKQRQSAQEAKPNSHTVRYRQRELEEQRCAAAEILAMEHDNVPEPRFQNAATHKLKGPYSPLEVKMHCKVHSLLGNVLEIEEDSVNSIILEDQPCNNHERVLVAAYVTSRSHDKRVMAHSTTLLPNIAGLPAILTLIFAPRAEFRADANRTRLTGAICGLGYDRKRKQSFYPEHDMELAFDSEIGLPDVLLINKIRFWLNSVMDAPSYSRHPALPAAPSKERMREVSQKTLGFLFELITKPRKDVEFVPSTSYKWNLVKSEHVEQLDDEESQLDTLIPLHNCIKLSL</sequence>
<evidence type="ECO:0000256" key="16">
    <source>
        <dbReference type="SAM" id="MobiDB-lite"/>
    </source>
</evidence>
<evidence type="ECO:0000259" key="17">
    <source>
        <dbReference type="PROSITE" id="PS51192"/>
    </source>
</evidence>
<name>A0A8J2RZK2_9CRUS</name>
<feature type="domain" description="Helicase C-terminal" evidence="18">
    <location>
        <begin position="390"/>
        <end position="563"/>
    </location>
</feature>
<evidence type="ECO:0000256" key="14">
    <source>
        <dbReference type="ARBA" id="ARBA00023254"/>
    </source>
</evidence>
<keyword evidence="10" id="KW-0347">Helicase</keyword>
<dbReference type="Gene3D" id="3.40.50.300">
    <property type="entry name" value="P-loop containing nucleotide triphosphate hydrolases"/>
    <property type="match status" value="2"/>
</dbReference>
<dbReference type="SUPFAM" id="SSF63748">
    <property type="entry name" value="Tudor/PWWP/MBT"/>
    <property type="match status" value="1"/>
</dbReference>
<organism evidence="19 20">
    <name type="scientific">Daphnia galeata</name>
    <dbReference type="NCBI Taxonomy" id="27404"/>
    <lineage>
        <taxon>Eukaryota</taxon>
        <taxon>Metazoa</taxon>
        <taxon>Ecdysozoa</taxon>
        <taxon>Arthropoda</taxon>
        <taxon>Crustacea</taxon>
        <taxon>Branchiopoda</taxon>
        <taxon>Diplostraca</taxon>
        <taxon>Cladocera</taxon>
        <taxon>Anomopoda</taxon>
        <taxon>Daphniidae</taxon>
        <taxon>Daphnia</taxon>
    </lineage>
</organism>
<feature type="compositionally biased region" description="Polar residues" evidence="16">
    <location>
        <begin position="1152"/>
        <end position="1164"/>
    </location>
</feature>
<keyword evidence="7" id="KW-0547">Nucleotide-binding</keyword>
<dbReference type="InterPro" id="IPR001650">
    <property type="entry name" value="Helicase_C-like"/>
</dbReference>
<keyword evidence="20" id="KW-1185">Reference proteome</keyword>
<keyword evidence="6" id="KW-0963">Cytoplasm</keyword>
<evidence type="ECO:0000256" key="13">
    <source>
        <dbReference type="ARBA" id="ARBA00023158"/>
    </source>
</evidence>
<keyword evidence="14" id="KW-0469">Meiosis</keyword>
<dbReference type="OrthoDB" id="66977at2759"/>
<evidence type="ECO:0000256" key="15">
    <source>
        <dbReference type="ARBA" id="ARBA00047984"/>
    </source>
</evidence>